<evidence type="ECO:0000256" key="2">
    <source>
        <dbReference type="ARBA" id="ARBA00004316"/>
    </source>
</evidence>
<feature type="compositionally biased region" description="Polar residues" evidence="22">
    <location>
        <begin position="469"/>
        <end position="494"/>
    </location>
</feature>
<dbReference type="Proteomes" id="UP000663879">
    <property type="component" value="Unassembled WGS sequence"/>
</dbReference>
<evidence type="ECO:0000256" key="17">
    <source>
        <dbReference type="ARBA" id="ARBA00048679"/>
    </source>
</evidence>
<accession>A0A813YCW1</accession>
<feature type="compositionally biased region" description="Polar residues" evidence="22">
    <location>
        <begin position="420"/>
        <end position="445"/>
    </location>
</feature>
<keyword evidence="11 21" id="KW-0547">Nucleotide-binding</keyword>
<dbReference type="EC" id="2.7.11.1" evidence="5"/>
<feature type="compositionally biased region" description="Polar residues" evidence="22">
    <location>
        <begin position="626"/>
        <end position="636"/>
    </location>
</feature>
<dbReference type="InterPro" id="IPR017441">
    <property type="entry name" value="Protein_kinase_ATP_BS"/>
</dbReference>
<evidence type="ECO:0000256" key="18">
    <source>
        <dbReference type="ARBA" id="ARBA00054424"/>
    </source>
</evidence>
<dbReference type="GO" id="GO:0005524">
    <property type="term" value="F:ATP binding"/>
    <property type="evidence" value="ECO:0007669"/>
    <property type="project" value="UniProtKB-UniRule"/>
</dbReference>
<evidence type="ECO:0000256" key="7">
    <source>
        <dbReference type="ARBA" id="ARBA00022490"/>
    </source>
</evidence>
<evidence type="ECO:0000256" key="8">
    <source>
        <dbReference type="ARBA" id="ARBA00022527"/>
    </source>
</evidence>
<sequence>MSSVTTAAPAQVILNQNIIAPNPIQSNTPSSTTTAATTNQVKRPLAVISESLATNTSAQNSTTTTNPPKTTTSSSTTNSSNRNVTNRTRNADDPHIGKYRLIKTIGKGNFAKVKLAKHELIGKEVAIKIIDKTQLNQGSLQKLFREVKIMKCLDHPNIVKLFEVIQTEKTLYLVMEYASGGEVFDYLVAHGRMKEKEARAKFRQIVSAVQYLHQKHIVHRDLKAENLLLDADMNIKIADFGFSNEFTPGNKLDTFCGSPPYAAPELFQGKKYDGPEVDVWSLGVILYTLVSGSLPFDGQNLKELRERVLRGKYRIPFYMSTDCENLLKKFLVLNPTKRASLEQIMKDKWMNVGYEEDELKPYTEPLPDLNDQTRIDFLLKDLKYSKEHVDDSLKNRKYDEIMATYMLLATKSSELESESSRTNTQITKNSLISKPNSASSTQNGTKEIIEKIAPIQQEQSDQNNKENSKQLIGKTTEQQSDVNKENIPNLTNQTNRHKSAMTAPSPIELNTKIEPVVESPEEIKPVTPTESSVVVLDPSSITIIEKKDEDLKEKNEKLSKSVNNTHEPIVINGTSEVIPSSTPTPNVSVQSHIPQPIQSQNRNLISQSSTASTSSTTTKSINSSTGPTSHQRALTTNSAISNNSKIKKSDTGRGNLDFPKSASTDKSRIESFLSRNLPASSIAATGQDTENVNSSVNSSLRASHSYRTKAEILQQTGASSLQPSHIPIHNQQVGTTVGAASVLTSTLSPNTTQTTTTNNNNNAIKSQSAAPIKPSNDTTSIKNELRPSNTITNSVGQPTQNQVQATQNSRQLMQFNRLATERKTVHVMNSNINKEIQKRDNKLLNSYNQSGATGGGGGGGFAGNSNTLTHQSYVPGQSTLDYTMNTRSNTNAGSFLQKLSSKFSRSNLHSNRSIQSASINPEYMSRTKSIRSSVREYGTNLNQGGNSTGVSNQIGGHHLTVDNIGVTSLNNRVALSSAAQSNVTNVTGEEVKPRSLRFTWSMKTTSSMDPNDMMKEIRKVLEANNCDYEQKEKFLLMCIHGDPNADSLVQWEMEVCKLPRLSLNGVRFKRISGSSIGFKNIASKIANELKL</sequence>
<dbReference type="GO" id="GO:0005737">
    <property type="term" value="C:cytoplasm"/>
    <property type="evidence" value="ECO:0007669"/>
    <property type="project" value="UniProtKB-SubCell"/>
</dbReference>
<feature type="compositionally biased region" description="Low complexity" evidence="22">
    <location>
        <begin position="606"/>
        <end position="625"/>
    </location>
</feature>
<evidence type="ECO:0000256" key="22">
    <source>
        <dbReference type="SAM" id="MobiDB-lite"/>
    </source>
</evidence>
<dbReference type="GO" id="GO:0050321">
    <property type="term" value="F:tau-protein kinase activity"/>
    <property type="evidence" value="ECO:0007669"/>
    <property type="project" value="TreeGrafter"/>
</dbReference>
<evidence type="ECO:0000256" key="19">
    <source>
        <dbReference type="ARBA" id="ARBA00063680"/>
    </source>
</evidence>
<evidence type="ECO:0000256" key="14">
    <source>
        <dbReference type="ARBA" id="ARBA00023136"/>
    </source>
</evidence>
<dbReference type="InterPro" id="IPR028375">
    <property type="entry name" value="KA1/Ssp2_C"/>
</dbReference>
<evidence type="ECO:0000256" key="3">
    <source>
        <dbReference type="ARBA" id="ARBA00004496"/>
    </source>
</evidence>
<feature type="region of interest" description="Disordered" evidence="22">
    <location>
        <begin position="52"/>
        <end position="95"/>
    </location>
</feature>
<dbReference type="EMBL" id="CAJNOC010001666">
    <property type="protein sequence ID" value="CAF0882358.1"/>
    <property type="molecule type" value="Genomic_DNA"/>
</dbReference>
<keyword evidence="26" id="KW-1185">Reference proteome</keyword>
<evidence type="ECO:0000256" key="15">
    <source>
        <dbReference type="ARBA" id="ARBA00023273"/>
    </source>
</evidence>
<keyword evidence="13 21" id="KW-0067">ATP-binding</keyword>
<dbReference type="SMART" id="SM00220">
    <property type="entry name" value="S_TKc"/>
    <property type="match status" value="1"/>
</dbReference>
<feature type="domain" description="KA1" evidence="24">
    <location>
        <begin position="1042"/>
        <end position="1091"/>
    </location>
</feature>
<dbReference type="Gene3D" id="1.10.8.10">
    <property type="entry name" value="DNA helicase RuvA subunit, C-terminal domain"/>
    <property type="match status" value="1"/>
</dbReference>
<feature type="region of interest" description="Disordered" evidence="22">
    <location>
        <begin position="748"/>
        <end position="806"/>
    </location>
</feature>
<dbReference type="OrthoDB" id="193931at2759"/>
<protein>
    <recommendedName>
        <fullName evidence="20">MAP/microtubule affinity-regulating kinase 3</fullName>
        <ecNumber evidence="5">2.7.11.1</ecNumber>
    </recommendedName>
</protein>
<evidence type="ECO:0000313" key="25">
    <source>
        <dbReference type="EMBL" id="CAF0882358.1"/>
    </source>
</evidence>
<feature type="binding site" evidence="21">
    <location>
        <position position="128"/>
    </location>
    <ligand>
        <name>ATP</name>
        <dbReference type="ChEBI" id="CHEBI:30616"/>
    </ligand>
</feature>
<dbReference type="CDD" id="cd12196">
    <property type="entry name" value="MARK1-3_C"/>
    <property type="match status" value="1"/>
</dbReference>
<gene>
    <name evidence="25" type="ORF">OXX778_LOCUS10479</name>
</gene>
<keyword evidence="8" id="KW-0723">Serine/threonine-protein kinase</keyword>
<dbReference type="InterPro" id="IPR049508">
    <property type="entry name" value="MARK1-4_cat"/>
</dbReference>
<dbReference type="Pfam" id="PF00069">
    <property type="entry name" value="Pkinase"/>
    <property type="match status" value="1"/>
</dbReference>
<comment type="subunit">
    <text evidence="19">Interacts with MAPT/TAU. Interacts with DLG5 (via coiled-coil domain). Interacts with STK3/MST2 and STK4/MST1 in the presence of DLG5. Interacts with YWHAB, YWHAG, YWHAQ and YWHAZ. Interacts with PKP2 (via N-terminus). Interacts with CDC25C. Interacts with KSR1.</text>
</comment>
<organism evidence="25 26">
    <name type="scientific">Brachionus calyciflorus</name>
    <dbReference type="NCBI Taxonomy" id="104777"/>
    <lineage>
        <taxon>Eukaryota</taxon>
        <taxon>Metazoa</taxon>
        <taxon>Spiralia</taxon>
        <taxon>Gnathifera</taxon>
        <taxon>Rotifera</taxon>
        <taxon>Eurotatoria</taxon>
        <taxon>Monogononta</taxon>
        <taxon>Pseudotrocha</taxon>
        <taxon>Ploima</taxon>
        <taxon>Brachionidae</taxon>
        <taxon>Brachionus</taxon>
    </lineage>
</organism>
<dbReference type="InterPro" id="IPR008271">
    <property type="entry name" value="Ser/Thr_kinase_AS"/>
</dbReference>
<comment type="subcellular location">
    <subcellularLocation>
        <location evidence="1">Cell membrane</location>
    </subcellularLocation>
    <subcellularLocation>
        <location evidence="2">Cell projection</location>
    </subcellularLocation>
    <subcellularLocation>
        <location evidence="3">Cytoplasm</location>
    </subcellularLocation>
</comment>
<evidence type="ECO:0000256" key="1">
    <source>
        <dbReference type="ARBA" id="ARBA00004236"/>
    </source>
</evidence>
<feature type="compositionally biased region" description="Polar residues" evidence="22">
    <location>
        <begin position="565"/>
        <end position="605"/>
    </location>
</feature>
<feature type="compositionally biased region" description="Low complexity" evidence="22">
    <location>
        <begin position="53"/>
        <end position="88"/>
    </location>
</feature>
<dbReference type="AlphaFoldDB" id="A0A813YCW1"/>
<comment type="catalytic activity">
    <reaction evidence="16">
        <text>L-threonyl-[protein] + ATP = O-phospho-L-threonyl-[protein] + ADP + H(+)</text>
        <dbReference type="Rhea" id="RHEA:46608"/>
        <dbReference type="Rhea" id="RHEA-COMP:11060"/>
        <dbReference type="Rhea" id="RHEA-COMP:11605"/>
        <dbReference type="ChEBI" id="CHEBI:15378"/>
        <dbReference type="ChEBI" id="CHEBI:30013"/>
        <dbReference type="ChEBI" id="CHEBI:30616"/>
        <dbReference type="ChEBI" id="CHEBI:61977"/>
        <dbReference type="ChEBI" id="CHEBI:456216"/>
        <dbReference type="EC" id="2.7.11.1"/>
    </reaction>
</comment>
<dbReference type="Gene3D" id="1.10.510.10">
    <property type="entry name" value="Transferase(Phosphotransferase) domain 1"/>
    <property type="match status" value="1"/>
</dbReference>
<keyword evidence="15" id="KW-0966">Cell projection</keyword>
<dbReference type="InterPro" id="IPR001772">
    <property type="entry name" value="KA1_dom"/>
</dbReference>
<keyword evidence="10" id="KW-0808">Transferase</keyword>
<evidence type="ECO:0000256" key="12">
    <source>
        <dbReference type="ARBA" id="ARBA00022777"/>
    </source>
</evidence>
<feature type="domain" description="Protein kinase" evidence="23">
    <location>
        <begin position="99"/>
        <end position="350"/>
    </location>
</feature>
<comment type="caution">
    <text evidence="25">The sequence shown here is derived from an EMBL/GenBank/DDBJ whole genome shotgun (WGS) entry which is preliminary data.</text>
</comment>
<keyword evidence="9" id="KW-0597">Phosphoprotein</keyword>
<keyword evidence="6" id="KW-1003">Cell membrane</keyword>
<feature type="compositionally biased region" description="Polar residues" evidence="22">
    <location>
        <begin position="763"/>
        <end position="806"/>
    </location>
</feature>
<dbReference type="GO" id="GO:0000226">
    <property type="term" value="P:microtubule cytoskeleton organization"/>
    <property type="evidence" value="ECO:0007669"/>
    <property type="project" value="TreeGrafter"/>
</dbReference>
<dbReference type="InterPro" id="IPR011009">
    <property type="entry name" value="Kinase-like_dom_sf"/>
</dbReference>
<dbReference type="SUPFAM" id="SSF103243">
    <property type="entry name" value="KA1-like"/>
    <property type="match status" value="1"/>
</dbReference>
<evidence type="ECO:0000256" key="16">
    <source>
        <dbReference type="ARBA" id="ARBA00047899"/>
    </source>
</evidence>
<evidence type="ECO:0000259" key="23">
    <source>
        <dbReference type="PROSITE" id="PS50011"/>
    </source>
</evidence>
<dbReference type="CDD" id="cd14072">
    <property type="entry name" value="STKc_MARK"/>
    <property type="match status" value="1"/>
</dbReference>
<dbReference type="InterPro" id="IPR000719">
    <property type="entry name" value="Prot_kinase_dom"/>
</dbReference>
<dbReference type="FunFam" id="1.10.8.10:FF:000005">
    <property type="entry name" value="Non-specific serine/threonine protein kinase"/>
    <property type="match status" value="1"/>
</dbReference>
<dbReference type="Gene3D" id="3.30.310.80">
    <property type="entry name" value="Kinase associated domain 1, KA1"/>
    <property type="match status" value="1"/>
</dbReference>
<evidence type="ECO:0000256" key="4">
    <source>
        <dbReference type="ARBA" id="ARBA00006234"/>
    </source>
</evidence>
<evidence type="ECO:0000256" key="21">
    <source>
        <dbReference type="PROSITE-ProRule" id="PRU10141"/>
    </source>
</evidence>
<evidence type="ECO:0000256" key="5">
    <source>
        <dbReference type="ARBA" id="ARBA00012513"/>
    </source>
</evidence>
<comment type="catalytic activity">
    <reaction evidence="17">
        <text>L-seryl-[protein] + ATP = O-phospho-L-seryl-[protein] + ADP + H(+)</text>
        <dbReference type="Rhea" id="RHEA:17989"/>
        <dbReference type="Rhea" id="RHEA-COMP:9863"/>
        <dbReference type="Rhea" id="RHEA-COMP:11604"/>
        <dbReference type="ChEBI" id="CHEBI:15378"/>
        <dbReference type="ChEBI" id="CHEBI:29999"/>
        <dbReference type="ChEBI" id="CHEBI:30616"/>
        <dbReference type="ChEBI" id="CHEBI:83421"/>
        <dbReference type="ChEBI" id="CHEBI:456216"/>
        <dbReference type="EC" id="2.7.11.1"/>
    </reaction>
</comment>
<evidence type="ECO:0000256" key="20">
    <source>
        <dbReference type="ARBA" id="ARBA00071529"/>
    </source>
</evidence>
<dbReference type="GO" id="GO:0042995">
    <property type="term" value="C:cell projection"/>
    <property type="evidence" value="ECO:0007669"/>
    <property type="project" value="UniProtKB-SubCell"/>
</dbReference>
<dbReference type="GO" id="GO:0005886">
    <property type="term" value="C:plasma membrane"/>
    <property type="evidence" value="ECO:0007669"/>
    <property type="project" value="UniProtKB-SubCell"/>
</dbReference>
<dbReference type="Gene3D" id="3.30.200.20">
    <property type="entry name" value="Phosphorylase Kinase, domain 1"/>
    <property type="match status" value="1"/>
</dbReference>
<proteinExistence type="inferred from homology"/>
<dbReference type="PANTHER" id="PTHR24346:SF82">
    <property type="entry name" value="KP78A-RELATED"/>
    <property type="match status" value="1"/>
</dbReference>
<evidence type="ECO:0000256" key="11">
    <source>
        <dbReference type="ARBA" id="ARBA00022741"/>
    </source>
</evidence>
<evidence type="ECO:0000256" key="6">
    <source>
        <dbReference type="ARBA" id="ARBA00022475"/>
    </source>
</evidence>
<comment type="similarity">
    <text evidence="4">Belongs to the protein kinase superfamily. CAMK Ser/Thr protein kinase family. SNF1 subfamily.</text>
</comment>
<dbReference type="SUPFAM" id="SSF56112">
    <property type="entry name" value="Protein kinase-like (PK-like)"/>
    <property type="match status" value="1"/>
</dbReference>
<dbReference type="FunFam" id="3.30.200.20:FF:000003">
    <property type="entry name" value="Non-specific serine/threonine protein kinase"/>
    <property type="match status" value="1"/>
</dbReference>
<feature type="region of interest" description="Disordered" evidence="22">
    <location>
        <begin position="565"/>
        <end position="668"/>
    </location>
</feature>
<name>A0A813YCW1_9BILA</name>
<evidence type="ECO:0000259" key="24">
    <source>
        <dbReference type="PROSITE" id="PS50032"/>
    </source>
</evidence>
<evidence type="ECO:0000256" key="13">
    <source>
        <dbReference type="ARBA" id="ARBA00022840"/>
    </source>
</evidence>
<evidence type="ECO:0000313" key="26">
    <source>
        <dbReference type="Proteomes" id="UP000663879"/>
    </source>
</evidence>
<comment type="function">
    <text evidence="18">Serine/threonine-protein kinase. Involved in the specific phosphorylation of microtubule-associated proteins for MAP2 and MAP4. Phosphorylates the microtubule-associated protein MAPT/TAU. Phosphorylates CDC25C on 'Ser-216'. Regulates localization and activity of some histone deacetylases by mediating phosphorylation of HDAC7, promoting subsequent interaction between HDAC7 and 14-3-3 and export from the nucleus. Regulates localization and activity of MITF by mediating its phosphorylation, promoting subsequent interaction between MITF and 14-3-3 and retention in the cytosol. Negatively regulates the Hippo signaling pathway and antagonizes the phosphorylation of LATS1. Cooperates with DLG5 to inhibit the kinase activity of STK3/MST2 toward LATS1. Phosphorylates PKP2 and KSR1.</text>
</comment>
<dbReference type="PROSITE" id="PS00108">
    <property type="entry name" value="PROTEIN_KINASE_ST"/>
    <property type="match status" value="1"/>
</dbReference>
<dbReference type="FunFam" id="1.10.510.10:FF:001032">
    <property type="entry name" value="KP78b, isoform A"/>
    <property type="match status" value="1"/>
</dbReference>
<evidence type="ECO:0000256" key="10">
    <source>
        <dbReference type="ARBA" id="ARBA00022679"/>
    </source>
</evidence>
<dbReference type="GO" id="GO:0035556">
    <property type="term" value="P:intracellular signal transduction"/>
    <property type="evidence" value="ECO:0007669"/>
    <property type="project" value="TreeGrafter"/>
</dbReference>
<keyword evidence="12" id="KW-0418">Kinase</keyword>
<feature type="compositionally biased region" description="Low complexity" evidence="22">
    <location>
        <begin position="750"/>
        <end position="762"/>
    </location>
</feature>
<evidence type="ECO:0000256" key="9">
    <source>
        <dbReference type="ARBA" id="ARBA00022553"/>
    </source>
</evidence>
<feature type="region of interest" description="Disordered" evidence="22">
    <location>
        <begin position="412"/>
        <end position="503"/>
    </location>
</feature>
<reference evidence="25" key="1">
    <citation type="submission" date="2021-02" db="EMBL/GenBank/DDBJ databases">
        <authorList>
            <person name="Nowell W R."/>
        </authorList>
    </citation>
    <scope>NUCLEOTIDE SEQUENCE</scope>
    <source>
        <strain evidence="25">Ploen Becks lab</strain>
    </source>
</reference>
<dbReference type="FunFam" id="3.30.310.80:FF:000001">
    <property type="entry name" value="Non-specific serine/threonine protein kinase"/>
    <property type="match status" value="1"/>
</dbReference>
<dbReference type="Pfam" id="PF02149">
    <property type="entry name" value="KA1"/>
    <property type="match status" value="1"/>
</dbReference>
<keyword evidence="7" id="KW-0963">Cytoplasm</keyword>
<dbReference type="PROSITE" id="PS00107">
    <property type="entry name" value="PROTEIN_KINASE_ATP"/>
    <property type="match status" value="1"/>
</dbReference>
<dbReference type="PANTHER" id="PTHR24346">
    <property type="entry name" value="MAP/MICROTUBULE AFFINITY-REGULATING KINASE"/>
    <property type="match status" value="1"/>
</dbReference>
<keyword evidence="14" id="KW-0472">Membrane</keyword>
<dbReference type="PROSITE" id="PS50011">
    <property type="entry name" value="PROTEIN_KINASE_DOM"/>
    <property type="match status" value="1"/>
</dbReference>
<dbReference type="PROSITE" id="PS50032">
    <property type="entry name" value="KA1"/>
    <property type="match status" value="1"/>
</dbReference>